<accession>A0ABY6LJ69</accession>
<proteinExistence type="predicted"/>
<gene>
    <name evidence="1" type="ORF">LAZ67_20000586</name>
</gene>
<dbReference type="EMBL" id="CP092882">
    <property type="protein sequence ID" value="UYV81266.1"/>
    <property type="molecule type" value="Genomic_DNA"/>
</dbReference>
<dbReference type="Pfam" id="PF01359">
    <property type="entry name" value="Transposase_1"/>
    <property type="match status" value="1"/>
</dbReference>
<evidence type="ECO:0000313" key="2">
    <source>
        <dbReference type="Proteomes" id="UP001235939"/>
    </source>
</evidence>
<keyword evidence="2" id="KW-1185">Reference proteome</keyword>
<name>A0ABY6LJ69_9ARAC</name>
<organism evidence="1 2">
    <name type="scientific">Cordylochernes scorpioides</name>
    <dbReference type="NCBI Taxonomy" id="51811"/>
    <lineage>
        <taxon>Eukaryota</taxon>
        <taxon>Metazoa</taxon>
        <taxon>Ecdysozoa</taxon>
        <taxon>Arthropoda</taxon>
        <taxon>Chelicerata</taxon>
        <taxon>Arachnida</taxon>
        <taxon>Pseudoscorpiones</taxon>
        <taxon>Cheliferoidea</taxon>
        <taxon>Chernetidae</taxon>
        <taxon>Cordylochernes</taxon>
    </lineage>
</organism>
<dbReference type="InterPro" id="IPR001888">
    <property type="entry name" value="Transposase_1"/>
</dbReference>
<dbReference type="Proteomes" id="UP001235939">
    <property type="component" value="Chromosome 20"/>
</dbReference>
<dbReference type="InterPro" id="IPR036397">
    <property type="entry name" value="RNaseH_sf"/>
</dbReference>
<reference evidence="1 2" key="1">
    <citation type="submission" date="2022-01" db="EMBL/GenBank/DDBJ databases">
        <title>A chromosomal length assembly of Cordylochernes scorpioides.</title>
        <authorList>
            <person name="Zeh D."/>
            <person name="Zeh J."/>
        </authorList>
    </citation>
    <scope>NUCLEOTIDE SEQUENCE [LARGE SCALE GENOMIC DNA]</scope>
    <source>
        <strain evidence="1">IN4F17</strain>
        <tissue evidence="1">Whole Body</tissue>
    </source>
</reference>
<evidence type="ECO:0000313" key="1">
    <source>
        <dbReference type="EMBL" id="UYV81266.1"/>
    </source>
</evidence>
<sequence length="98" mass="11765">MLQWPLILAKVQPHQRVQVTKRGTGKFKKGNQNRYLKYCWKAFKERSYCDTGDETWMYFDNPKHKQSWVSPEQPITSTTKPNIHGKKVLLCIWWDQHT</sequence>
<dbReference type="Gene3D" id="3.30.420.10">
    <property type="entry name" value="Ribonuclease H-like superfamily/Ribonuclease H"/>
    <property type="match status" value="1"/>
</dbReference>
<protein>
    <submittedName>
        <fullName evidence="1">SETMAR</fullName>
    </submittedName>
</protein>